<dbReference type="PROSITE" id="PS00075">
    <property type="entry name" value="DHFR_1"/>
    <property type="match status" value="1"/>
</dbReference>
<dbReference type="RefSeq" id="WP_230220502.1">
    <property type="nucleotide sequence ID" value="NZ_JAJKFT010000010.1"/>
</dbReference>
<evidence type="ECO:0000256" key="6">
    <source>
        <dbReference type="ARBA" id="ARBA00023002"/>
    </source>
</evidence>
<feature type="domain" description="DHFR" evidence="10">
    <location>
        <begin position="2"/>
        <end position="161"/>
    </location>
</feature>
<dbReference type="CDD" id="cd00209">
    <property type="entry name" value="DHFR"/>
    <property type="match status" value="1"/>
</dbReference>
<evidence type="ECO:0000256" key="1">
    <source>
        <dbReference type="ARBA" id="ARBA00004903"/>
    </source>
</evidence>
<evidence type="ECO:0000256" key="8">
    <source>
        <dbReference type="PIRNR" id="PIRNR000194"/>
    </source>
</evidence>
<dbReference type="GO" id="GO:0006730">
    <property type="term" value="P:one-carbon metabolic process"/>
    <property type="evidence" value="ECO:0007669"/>
    <property type="project" value="UniProtKB-KW"/>
</dbReference>
<sequence length="162" mass="17923">MTVSLIVAASENGVIGRNGDMPWRLSSDLQRFKKLTMGNTIVMGRKTYESIGRLLPGRQTVIVTRQADYAVEGAVITSSVEEAVQVPSAGGELFIVGGGEIYAQSIDLAQQIYLTRVHALIDDGDAFFPALDRENWERVEATEIGADEKNDYPTTFEIWRRI</sequence>
<evidence type="ECO:0000256" key="2">
    <source>
        <dbReference type="ARBA" id="ARBA00009539"/>
    </source>
</evidence>
<dbReference type="GO" id="GO:0046654">
    <property type="term" value="P:tetrahydrofolate biosynthetic process"/>
    <property type="evidence" value="ECO:0007669"/>
    <property type="project" value="InterPro"/>
</dbReference>
<dbReference type="PANTHER" id="PTHR48069:SF3">
    <property type="entry name" value="DIHYDROFOLATE REDUCTASE"/>
    <property type="match status" value="1"/>
</dbReference>
<dbReference type="GO" id="GO:0005829">
    <property type="term" value="C:cytosol"/>
    <property type="evidence" value="ECO:0007669"/>
    <property type="project" value="TreeGrafter"/>
</dbReference>
<dbReference type="PRINTS" id="PR00070">
    <property type="entry name" value="DHFR"/>
</dbReference>
<evidence type="ECO:0000259" key="10">
    <source>
        <dbReference type="PROSITE" id="PS51330"/>
    </source>
</evidence>
<dbReference type="InterPro" id="IPR024072">
    <property type="entry name" value="DHFR-like_dom_sf"/>
</dbReference>
<evidence type="ECO:0000313" key="11">
    <source>
        <dbReference type="EMBL" id="MCC9629865.1"/>
    </source>
</evidence>
<dbReference type="SUPFAM" id="SSF53597">
    <property type="entry name" value="Dihydrofolate reductase-like"/>
    <property type="match status" value="1"/>
</dbReference>
<proteinExistence type="inferred from homology"/>
<evidence type="ECO:0000313" key="12">
    <source>
        <dbReference type="Proteomes" id="UP001139103"/>
    </source>
</evidence>
<evidence type="ECO:0000256" key="7">
    <source>
        <dbReference type="ARBA" id="ARBA00025067"/>
    </source>
</evidence>
<dbReference type="PANTHER" id="PTHR48069">
    <property type="entry name" value="DIHYDROFOLATE REDUCTASE"/>
    <property type="match status" value="1"/>
</dbReference>
<dbReference type="Gene3D" id="3.40.430.10">
    <property type="entry name" value="Dihydrofolate Reductase, subunit A"/>
    <property type="match status" value="1"/>
</dbReference>
<name>A0A9X1MP99_9BACT</name>
<dbReference type="GO" id="GO:0070401">
    <property type="term" value="F:NADP+ binding"/>
    <property type="evidence" value="ECO:0007669"/>
    <property type="project" value="UniProtKB-ARBA"/>
</dbReference>
<dbReference type="FunFam" id="3.40.430.10:FF:000001">
    <property type="entry name" value="Dihydrofolate reductase"/>
    <property type="match status" value="1"/>
</dbReference>
<dbReference type="InterPro" id="IPR017925">
    <property type="entry name" value="DHFR_CS"/>
</dbReference>
<dbReference type="GO" id="GO:0046655">
    <property type="term" value="P:folic acid metabolic process"/>
    <property type="evidence" value="ECO:0007669"/>
    <property type="project" value="TreeGrafter"/>
</dbReference>
<comment type="similarity">
    <text evidence="2 8 9">Belongs to the dihydrofolate reductase family.</text>
</comment>
<keyword evidence="6 8" id="KW-0560">Oxidoreductase</keyword>
<keyword evidence="12" id="KW-1185">Reference proteome</keyword>
<comment type="function">
    <text evidence="7 8">Key enzyme in folate metabolism. Catalyzes an essential reaction for de novo glycine and purine synthesis, and for DNA precursor synthesis.</text>
</comment>
<dbReference type="PROSITE" id="PS51330">
    <property type="entry name" value="DHFR_2"/>
    <property type="match status" value="1"/>
</dbReference>
<dbReference type="Proteomes" id="UP001139103">
    <property type="component" value="Unassembled WGS sequence"/>
</dbReference>
<dbReference type="InterPro" id="IPR012259">
    <property type="entry name" value="DHFR"/>
</dbReference>
<accession>A0A9X1MP99</accession>
<keyword evidence="4 8" id="KW-0554">One-carbon metabolism</keyword>
<comment type="catalytic activity">
    <reaction evidence="8">
        <text>(6S)-5,6,7,8-tetrahydrofolate + NADP(+) = 7,8-dihydrofolate + NADPH + H(+)</text>
        <dbReference type="Rhea" id="RHEA:15009"/>
        <dbReference type="ChEBI" id="CHEBI:15378"/>
        <dbReference type="ChEBI" id="CHEBI:57451"/>
        <dbReference type="ChEBI" id="CHEBI:57453"/>
        <dbReference type="ChEBI" id="CHEBI:57783"/>
        <dbReference type="ChEBI" id="CHEBI:58349"/>
        <dbReference type="EC" id="1.5.1.3"/>
    </reaction>
</comment>
<dbReference type="InterPro" id="IPR001796">
    <property type="entry name" value="DHFR_dom"/>
</dbReference>
<keyword evidence="5 8" id="KW-0521">NADP</keyword>
<evidence type="ECO:0000256" key="5">
    <source>
        <dbReference type="ARBA" id="ARBA00022857"/>
    </source>
</evidence>
<evidence type="ECO:0000256" key="4">
    <source>
        <dbReference type="ARBA" id="ARBA00022563"/>
    </source>
</evidence>
<dbReference type="GO" id="GO:0046452">
    <property type="term" value="P:dihydrofolate metabolic process"/>
    <property type="evidence" value="ECO:0007669"/>
    <property type="project" value="TreeGrafter"/>
</dbReference>
<evidence type="ECO:0000256" key="9">
    <source>
        <dbReference type="RuleBase" id="RU004474"/>
    </source>
</evidence>
<dbReference type="EMBL" id="JAJKFT010000010">
    <property type="protein sequence ID" value="MCC9629865.1"/>
    <property type="molecule type" value="Genomic_DNA"/>
</dbReference>
<reference evidence="11" key="1">
    <citation type="submission" date="2021-11" db="EMBL/GenBank/DDBJ databases">
        <title>Genome sequence.</title>
        <authorList>
            <person name="Sun Q."/>
        </authorList>
    </citation>
    <scope>NUCLEOTIDE SEQUENCE</scope>
    <source>
        <strain evidence="11">JC732</strain>
    </source>
</reference>
<comment type="pathway">
    <text evidence="1 8">Cofactor biosynthesis; tetrahydrofolate biosynthesis; 5,6,7,8-tetrahydrofolate from 7,8-dihydrofolate: step 1/1.</text>
</comment>
<organism evidence="11 12">
    <name type="scientific">Blastopirellula sediminis</name>
    <dbReference type="NCBI Taxonomy" id="2894196"/>
    <lineage>
        <taxon>Bacteria</taxon>
        <taxon>Pseudomonadati</taxon>
        <taxon>Planctomycetota</taxon>
        <taxon>Planctomycetia</taxon>
        <taxon>Pirellulales</taxon>
        <taxon>Pirellulaceae</taxon>
        <taxon>Blastopirellula</taxon>
    </lineage>
</organism>
<gene>
    <name evidence="11" type="ORF">LOC68_15855</name>
</gene>
<dbReference type="GO" id="GO:0004146">
    <property type="term" value="F:dihydrofolate reductase activity"/>
    <property type="evidence" value="ECO:0007669"/>
    <property type="project" value="UniProtKB-EC"/>
</dbReference>
<dbReference type="Pfam" id="PF00186">
    <property type="entry name" value="DHFR_1"/>
    <property type="match status" value="1"/>
</dbReference>
<dbReference type="EC" id="1.5.1.3" evidence="3 8"/>
<evidence type="ECO:0000256" key="3">
    <source>
        <dbReference type="ARBA" id="ARBA00012856"/>
    </source>
</evidence>
<comment type="caution">
    <text evidence="11">The sequence shown here is derived from an EMBL/GenBank/DDBJ whole genome shotgun (WGS) entry which is preliminary data.</text>
</comment>
<dbReference type="PIRSF" id="PIRSF000194">
    <property type="entry name" value="DHFR"/>
    <property type="match status" value="1"/>
</dbReference>
<dbReference type="AlphaFoldDB" id="A0A9X1MP99"/>
<protein>
    <recommendedName>
        <fullName evidence="3 8">Dihydrofolate reductase</fullName>
        <ecNumber evidence="3 8">1.5.1.3</ecNumber>
    </recommendedName>
</protein>